<evidence type="ECO:0000256" key="2">
    <source>
        <dbReference type="ARBA" id="ARBA00006403"/>
    </source>
</evidence>
<feature type="region of interest" description="Disordered" evidence="9">
    <location>
        <begin position="210"/>
        <end position="339"/>
    </location>
</feature>
<evidence type="ECO:0000259" key="10">
    <source>
        <dbReference type="SMART" id="SM00415"/>
    </source>
</evidence>
<feature type="compositionally biased region" description="Basic and acidic residues" evidence="9">
    <location>
        <begin position="276"/>
        <end position="287"/>
    </location>
</feature>
<dbReference type="PANTHER" id="PTHR10015:SF427">
    <property type="entry name" value="HEAT SHOCK FACTOR PROTEIN"/>
    <property type="match status" value="1"/>
</dbReference>
<comment type="subunit">
    <text evidence="7">Homotrimer. Homotrimerization increases the affinity of HSF1 to DNA. Interacts with transcriptional coregulator SSA1 on chromatin.</text>
</comment>
<dbReference type="InterPro" id="IPR036390">
    <property type="entry name" value="WH_DNA-bd_sf"/>
</dbReference>
<dbReference type="SMART" id="SM00415">
    <property type="entry name" value="HSF"/>
    <property type="match status" value="1"/>
</dbReference>
<comment type="subcellular location">
    <subcellularLocation>
        <location evidence="1">Nucleus</location>
    </subcellularLocation>
</comment>
<dbReference type="PANTHER" id="PTHR10015">
    <property type="entry name" value="HEAT SHOCK TRANSCRIPTION FACTOR"/>
    <property type="match status" value="1"/>
</dbReference>
<proteinExistence type="inferred from homology"/>
<dbReference type="Pfam" id="PF00447">
    <property type="entry name" value="HSF_DNA-bind"/>
    <property type="match status" value="1"/>
</dbReference>
<evidence type="ECO:0000256" key="6">
    <source>
        <dbReference type="ARBA" id="ARBA00023242"/>
    </source>
</evidence>
<evidence type="ECO:0000256" key="1">
    <source>
        <dbReference type="ARBA" id="ARBA00004123"/>
    </source>
</evidence>
<feature type="compositionally biased region" description="Polar residues" evidence="9">
    <location>
        <begin position="216"/>
        <end position="225"/>
    </location>
</feature>
<dbReference type="InterPro" id="IPR036388">
    <property type="entry name" value="WH-like_DNA-bd_sf"/>
</dbReference>
<accession>A0A2S5BAG3</accession>
<feature type="compositionally biased region" description="Polar residues" evidence="9">
    <location>
        <begin position="536"/>
        <end position="548"/>
    </location>
</feature>
<dbReference type="GO" id="GO:0005634">
    <property type="term" value="C:nucleus"/>
    <property type="evidence" value="ECO:0007669"/>
    <property type="project" value="UniProtKB-SubCell"/>
</dbReference>
<keyword evidence="12" id="KW-1185">Reference proteome</keyword>
<evidence type="ECO:0000256" key="4">
    <source>
        <dbReference type="ARBA" id="ARBA00023125"/>
    </source>
</evidence>
<dbReference type="AlphaFoldDB" id="A0A2S5BAG3"/>
<gene>
    <name evidence="11" type="ORF">BMF94_3301</name>
</gene>
<feature type="compositionally biased region" description="Low complexity" evidence="9">
    <location>
        <begin position="67"/>
        <end position="85"/>
    </location>
</feature>
<dbReference type="GO" id="GO:0003700">
    <property type="term" value="F:DNA-binding transcription factor activity"/>
    <property type="evidence" value="ECO:0007669"/>
    <property type="project" value="InterPro"/>
</dbReference>
<evidence type="ECO:0000313" key="11">
    <source>
        <dbReference type="EMBL" id="POY73763.1"/>
    </source>
</evidence>
<feature type="compositionally biased region" description="Basic and acidic residues" evidence="9">
    <location>
        <begin position="652"/>
        <end position="675"/>
    </location>
</feature>
<dbReference type="FunFam" id="1.10.10.10:FF:000027">
    <property type="entry name" value="Heat shock transcription factor 1"/>
    <property type="match status" value="1"/>
</dbReference>
<evidence type="ECO:0000256" key="8">
    <source>
        <dbReference type="RuleBase" id="RU004020"/>
    </source>
</evidence>
<evidence type="ECO:0000313" key="12">
    <source>
        <dbReference type="Proteomes" id="UP000237144"/>
    </source>
</evidence>
<dbReference type="OrthoDB" id="60033at2759"/>
<feature type="domain" description="HSF-type DNA-binding" evidence="10">
    <location>
        <begin position="104"/>
        <end position="213"/>
    </location>
</feature>
<evidence type="ECO:0000256" key="9">
    <source>
        <dbReference type="SAM" id="MobiDB-lite"/>
    </source>
</evidence>
<keyword evidence="6" id="KW-0539">Nucleus</keyword>
<feature type="region of interest" description="Disordered" evidence="9">
    <location>
        <begin position="515"/>
        <end position="557"/>
    </location>
</feature>
<dbReference type="Proteomes" id="UP000237144">
    <property type="component" value="Unassembled WGS sequence"/>
</dbReference>
<evidence type="ECO:0000256" key="7">
    <source>
        <dbReference type="ARBA" id="ARBA00062171"/>
    </source>
</evidence>
<evidence type="ECO:0000256" key="5">
    <source>
        <dbReference type="ARBA" id="ARBA00023163"/>
    </source>
</evidence>
<sequence>MTATGDASPATIAAAGEPRPASPHRDPTNALSPAGSVASSSGQNHAREGVGEDERDELEEDGDDAASSDARSRSVEPGASAPPSRRASDSGLFTSMAIPSTGKTQASFVHKVWGMLEDPALRQYIAWSEDGKSFLVFNPVDFARDVLPRFFKHSNFSSFLRQCNFYNWSKVNDALSHTNSFAQPGGAQSQAWEFRNPSFQRGRPDLLAKIKRKTAKSSSAPTPAVNSRRRTSVTSLASSTRANRPGSSSRPNDTIVDTPDDISDRDEAPTKGPNHRAGETRDGDLRGSDYNFPAARKPATTDDVLPYLAANGRAPKEEEGSPPQTQTRRPRSGPLNDEAPYFYTQAGPIRYSPGTRPYPLPGSSSYSSYRHSLAEETTTRHVRALEHQVRVMGEVLHQEQHEHATTRATSYSVLQSLIEAVAGLDKDGRYHAELQAAHRALHRFESAPSPPSALLSAFATQQHHSSISWPGASSSSNGYSMPNGYSVPAGYSSSLRPGSASQFYYNRVPAVESYTRTARPDSRPVMPSHSDLRPASSGSPFDPNNGQRSPPEVESLRHSVRNETAGSPTGGVGRGPEPNSVGLRKSYVVSAFPPSGCLAPIASAHSSGTNESHEVESDRNRGANAESQLKPRTLPPLSSLLNPIGPPSSHVWSDRPPGHESPAHSGERSPKRARY</sequence>
<comment type="similarity">
    <text evidence="2 8">Belongs to the HSF family.</text>
</comment>
<feature type="compositionally biased region" description="Basic and acidic residues" evidence="9">
    <location>
        <begin position="611"/>
        <end position="621"/>
    </location>
</feature>
<dbReference type="InterPro" id="IPR000232">
    <property type="entry name" value="HSF_DNA-bd"/>
</dbReference>
<name>A0A2S5BAG3_9BASI</name>
<organism evidence="11 12">
    <name type="scientific">Rhodotorula taiwanensis</name>
    <dbReference type="NCBI Taxonomy" id="741276"/>
    <lineage>
        <taxon>Eukaryota</taxon>
        <taxon>Fungi</taxon>
        <taxon>Dikarya</taxon>
        <taxon>Basidiomycota</taxon>
        <taxon>Pucciniomycotina</taxon>
        <taxon>Microbotryomycetes</taxon>
        <taxon>Sporidiobolales</taxon>
        <taxon>Sporidiobolaceae</taxon>
        <taxon>Rhodotorula</taxon>
    </lineage>
</organism>
<keyword evidence="4" id="KW-0238">DNA-binding</keyword>
<dbReference type="GO" id="GO:0043565">
    <property type="term" value="F:sequence-specific DNA binding"/>
    <property type="evidence" value="ECO:0007669"/>
    <property type="project" value="InterPro"/>
</dbReference>
<feature type="compositionally biased region" description="Acidic residues" evidence="9">
    <location>
        <begin position="53"/>
        <end position="66"/>
    </location>
</feature>
<dbReference type="Gene3D" id="1.10.10.10">
    <property type="entry name" value="Winged helix-like DNA-binding domain superfamily/Winged helix DNA-binding domain"/>
    <property type="match status" value="1"/>
</dbReference>
<keyword evidence="5" id="KW-0804">Transcription</keyword>
<protein>
    <recommendedName>
        <fullName evidence="10">HSF-type DNA-binding domain-containing protein</fullName>
    </recommendedName>
</protein>
<feature type="region of interest" description="Disordered" evidence="9">
    <location>
        <begin position="601"/>
        <end position="675"/>
    </location>
</feature>
<dbReference type="SUPFAM" id="SSF46785">
    <property type="entry name" value="Winged helix' DNA-binding domain"/>
    <property type="match status" value="1"/>
</dbReference>
<feature type="compositionally biased region" description="Polar residues" evidence="9">
    <location>
        <begin position="232"/>
        <end position="252"/>
    </location>
</feature>
<comment type="caution">
    <text evidence="11">The sequence shown here is derived from an EMBL/GenBank/DDBJ whole genome shotgun (WGS) entry which is preliminary data.</text>
</comment>
<dbReference type="STRING" id="741276.A0A2S5BAG3"/>
<evidence type="ECO:0000256" key="3">
    <source>
        <dbReference type="ARBA" id="ARBA00023015"/>
    </source>
</evidence>
<feature type="region of interest" description="Disordered" evidence="9">
    <location>
        <begin position="1"/>
        <end position="96"/>
    </location>
</feature>
<keyword evidence="3" id="KW-0805">Transcription regulation</keyword>
<reference evidence="11 12" key="1">
    <citation type="journal article" date="2018" name="Front. Microbiol.">
        <title>Prospects for Fungal Bioremediation of Acidic Radioactive Waste Sites: Characterization and Genome Sequence of Rhodotorula taiwanensis MD1149.</title>
        <authorList>
            <person name="Tkavc R."/>
            <person name="Matrosova V.Y."/>
            <person name="Grichenko O.E."/>
            <person name="Gostincar C."/>
            <person name="Volpe R.P."/>
            <person name="Klimenkova P."/>
            <person name="Gaidamakova E.K."/>
            <person name="Zhou C.E."/>
            <person name="Stewart B.J."/>
            <person name="Lyman M.G."/>
            <person name="Malfatti S.A."/>
            <person name="Rubinfeld B."/>
            <person name="Courtot M."/>
            <person name="Singh J."/>
            <person name="Dalgard C.L."/>
            <person name="Hamilton T."/>
            <person name="Frey K.G."/>
            <person name="Gunde-Cimerman N."/>
            <person name="Dugan L."/>
            <person name="Daly M.J."/>
        </authorList>
    </citation>
    <scope>NUCLEOTIDE SEQUENCE [LARGE SCALE GENOMIC DNA]</scope>
    <source>
        <strain evidence="11 12">MD1149</strain>
    </source>
</reference>
<dbReference type="EMBL" id="PJQD01000035">
    <property type="protein sequence ID" value="POY73763.1"/>
    <property type="molecule type" value="Genomic_DNA"/>
</dbReference>
<dbReference type="PRINTS" id="PR00056">
    <property type="entry name" value="HSFDOMAIN"/>
</dbReference>